<evidence type="ECO:0000313" key="2">
    <source>
        <dbReference type="Proteomes" id="UP001139179"/>
    </source>
</evidence>
<dbReference type="RefSeq" id="WP_251224827.1">
    <property type="nucleotide sequence ID" value="NZ_JAMBOL010000029.1"/>
</dbReference>
<name>A0A9X2IQC9_9BACI</name>
<comment type="caution">
    <text evidence="1">The sequence shown here is derived from an EMBL/GenBank/DDBJ whole genome shotgun (WGS) entry which is preliminary data.</text>
</comment>
<sequence>MKMKQKPLNEQELLLILRGVYSKAAYEVETMNTAEAVGDIAARLQQYVMPQAARVQKEKRSK</sequence>
<gene>
    <name evidence="1" type="ORF">M3202_19075</name>
</gene>
<dbReference type="Proteomes" id="UP001139179">
    <property type="component" value="Unassembled WGS sequence"/>
</dbReference>
<keyword evidence="2" id="KW-1185">Reference proteome</keyword>
<proteinExistence type="predicted"/>
<evidence type="ECO:0000313" key="1">
    <source>
        <dbReference type="EMBL" id="MCM3716150.1"/>
    </source>
</evidence>
<protein>
    <submittedName>
        <fullName evidence="1">Uncharacterized protein</fullName>
    </submittedName>
</protein>
<organism evidence="1 2">
    <name type="scientific">Halalkalibacter oceani</name>
    <dbReference type="NCBI Taxonomy" id="1653776"/>
    <lineage>
        <taxon>Bacteria</taxon>
        <taxon>Bacillati</taxon>
        <taxon>Bacillota</taxon>
        <taxon>Bacilli</taxon>
        <taxon>Bacillales</taxon>
        <taxon>Bacillaceae</taxon>
        <taxon>Halalkalibacter</taxon>
    </lineage>
</organism>
<dbReference type="AlphaFoldDB" id="A0A9X2IQC9"/>
<reference evidence="1" key="1">
    <citation type="submission" date="2022-05" db="EMBL/GenBank/DDBJ databases">
        <title>Comparative Genomics of Spacecraft Associated Microbes.</title>
        <authorList>
            <person name="Tran M.T."/>
            <person name="Wright A."/>
            <person name="Seuylemezian A."/>
            <person name="Eisen J."/>
            <person name="Coil D."/>
        </authorList>
    </citation>
    <scope>NUCLEOTIDE SEQUENCE</scope>
    <source>
        <strain evidence="1">214.1.1</strain>
    </source>
</reference>
<accession>A0A9X2IQC9</accession>
<dbReference type="EMBL" id="JAMBOL010000029">
    <property type="protein sequence ID" value="MCM3716150.1"/>
    <property type="molecule type" value="Genomic_DNA"/>
</dbReference>